<keyword evidence="3" id="KW-0804">Transcription</keyword>
<feature type="domain" description="HTH araC/xylS-type" evidence="5">
    <location>
        <begin position="224"/>
        <end position="322"/>
    </location>
</feature>
<dbReference type="InterPro" id="IPR052158">
    <property type="entry name" value="INH-QAR"/>
</dbReference>
<dbReference type="Gene3D" id="3.40.50.880">
    <property type="match status" value="1"/>
</dbReference>
<dbReference type="PROSITE" id="PS00041">
    <property type="entry name" value="HTH_ARAC_FAMILY_1"/>
    <property type="match status" value="1"/>
</dbReference>
<dbReference type="EMBL" id="JBEYRS010000006">
    <property type="protein sequence ID" value="MEW2363557.1"/>
    <property type="molecule type" value="Genomic_DNA"/>
</dbReference>
<organism evidence="6 7">
    <name type="scientific">Streptomyces huasconensis</name>
    <dbReference type="NCBI Taxonomy" id="1854574"/>
    <lineage>
        <taxon>Bacteria</taxon>
        <taxon>Bacillati</taxon>
        <taxon>Actinomycetota</taxon>
        <taxon>Actinomycetes</taxon>
        <taxon>Kitasatosporales</taxon>
        <taxon>Streptomycetaceae</taxon>
        <taxon>Streptomyces</taxon>
    </lineage>
</organism>
<dbReference type="Pfam" id="PF12833">
    <property type="entry name" value="HTH_18"/>
    <property type="match status" value="1"/>
</dbReference>
<comment type="caution">
    <text evidence="6">The sequence shown here is derived from an EMBL/GenBank/DDBJ whole genome shotgun (WGS) entry which is preliminary data.</text>
</comment>
<sequence length="365" mass="38465">MSVIAVLAHDGVPGHQLTAPGLAFGTAARHHHPVAYEVRICAAPGFRGTGGPAPFGVDLTWGPEGLDDADTVLLPGHTGFRDAPPPEAVAALRAAVERGARVGAVGTGTFTLAATGLLDGRRAATSRRHTCELAALRPRVDVDPEGRVVADGPFHSAAGVLGGIDLCLHLITLDHGEAVAIETERQLFLQLHDRPEEHGDGTGPQGDGPEAAYNAITPPGSSLGPVTAWMEAHLHRPLTLTEIAAHAGLGVRALTRRFRADTGLTPLQYLLRLRVQRAQRLLERTDDPVERIATHTGLGTPANLRHHFQRSTGTSPTTYRAAFRALVSGVTWPERAERVGAFTRTGTGTEMGPGPGSGPRRHSSS</sequence>
<evidence type="ECO:0000256" key="3">
    <source>
        <dbReference type="ARBA" id="ARBA00023163"/>
    </source>
</evidence>
<evidence type="ECO:0000256" key="2">
    <source>
        <dbReference type="ARBA" id="ARBA00023125"/>
    </source>
</evidence>
<dbReference type="Pfam" id="PF01965">
    <property type="entry name" value="DJ-1_PfpI"/>
    <property type="match status" value="1"/>
</dbReference>
<keyword evidence="2" id="KW-0238">DNA-binding</keyword>
<dbReference type="PANTHER" id="PTHR43130">
    <property type="entry name" value="ARAC-FAMILY TRANSCRIPTIONAL REGULATOR"/>
    <property type="match status" value="1"/>
</dbReference>
<evidence type="ECO:0000256" key="4">
    <source>
        <dbReference type="SAM" id="MobiDB-lite"/>
    </source>
</evidence>
<dbReference type="InterPro" id="IPR029062">
    <property type="entry name" value="Class_I_gatase-like"/>
</dbReference>
<dbReference type="InterPro" id="IPR002818">
    <property type="entry name" value="DJ-1/PfpI"/>
</dbReference>
<dbReference type="InterPro" id="IPR018060">
    <property type="entry name" value="HTH_AraC"/>
</dbReference>
<reference evidence="6 7" key="1">
    <citation type="submission" date="2024-06" db="EMBL/GenBank/DDBJ databases">
        <title>The Natural Products Discovery Center: Release of the First 8490 Sequenced Strains for Exploring Actinobacteria Biosynthetic Diversity.</title>
        <authorList>
            <person name="Kalkreuter E."/>
            <person name="Kautsar S.A."/>
            <person name="Yang D."/>
            <person name="Bader C.D."/>
            <person name="Teijaro C.N."/>
            <person name="Fluegel L."/>
            <person name="Davis C.M."/>
            <person name="Simpson J.R."/>
            <person name="Lauterbach L."/>
            <person name="Steele A.D."/>
            <person name="Gui C."/>
            <person name="Meng S."/>
            <person name="Li G."/>
            <person name="Viehrig K."/>
            <person name="Ye F."/>
            <person name="Su P."/>
            <person name="Kiefer A.F."/>
            <person name="Nichols A."/>
            <person name="Cepeda A.J."/>
            <person name="Yan W."/>
            <person name="Fan B."/>
            <person name="Jiang Y."/>
            <person name="Adhikari A."/>
            <person name="Zheng C.-J."/>
            <person name="Schuster L."/>
            <person name="Cowan T.M."/>
            <person name="Smanski M.J."/>
            <person name="Chevrette M.G."/>
            <person name="De Carvalho L.P.S."/>
            <person name="Shen B."/>
        </authorList>
    </citation>
    <scope>NUCLEOTIDE SEQUENCE [LARGE SCALE GENOMIC DNA]</scope>
    <source>
        <strain evidence="6 7">NPDC047833</strain>
    </source>
</reference>
<dbReference type="SUPFAM" id="SSF46689">
    <property type="entry name" value="Homeodomain-like"/>
    <property type="match status" value="2"/>
</dbReference>
<gene>
    <name evidence="6" type="ORF">AB0887_16610</name>
</gene>
<dbReference type="SMART" id="SM00342">
    <property type="entry name" value="HTH_ARAC"/>
    <property type="match status" value="1"/>
</dbReference>
<dbReference type="InterPro" id="IPR009057">
    <property type="entry name" value="Homeodomain-like_sf"/>
</dbReference>
<protein>
    <submittedName>
        <fullName evidence="6">Helix-turn-helix domain-containing protein</fullName>
    </submittedName>
</protein>
<dbReference type="Proteomes" id="UP001553843">
    <property type="component" value="Unassembled WGS sequence"/>
</dbReference>
<dbReference type="InterPro" id="IPR018062">
    <property type="entry name" value="HTH_AraC-typ_CS"/>
</dbReference>
<dbReference type="PROSITE" id="PS01124">
    <property type="entry name" value="HTH_ARAC_FAMILY_2"/>
    <property type="match status" value="1"/>
</dbReference>
<dbReference type="SUPFAM" id="SSF52317">
    <property type="entry name" value="Class I glutamine amidotransferase-like"/>
    <property type="match status" value="1"/>
</dbReference>
<feature type="region of interest" description="Disordered" evidence="4">
    <location>
        <begin position="343"/>
        <end position="365"/>
    </location>
</feature>
<evidence type="ECO:0000313" key="6">
    <source>
        <dbReference type="EMBL" id="MEW2363557.1"/>
    </source>
</evidence>
<dbReference type="RefSeq" id="WP_359778972.1">
    <property type="nucleotide sequence ID" value="NZ_JBEYRR010000006.1"/>
</dbReference>
<keyword evidence="1" id="KW-0805">Transcription regulation</keyword>
<accession>A0ABV3LYS5</accession>
<proteinExistence type="predicted"/>
<dbReference type="PANTHER" id="PTHR43130:SF3">
    <property type="entry name" value="HTH-TYPE TRANSCRIPTIONAL REGULATOR RV1931C"/>
    <property type="match status" value="1"/>
</dbReference>
<evidence type="ECO:0000259" key="5">
    <source>
        <dbReference type="PROSITE" id="PS01124"/>
    </source>
</evidence>
<evidence type="ECO:0000313" key="7">
    <source>
        <dbReference type="Proteomes" id="UP001553843"/>
    </source>
</evidence>
<evidence type="ECO:0000256" key="1">
    <source>
        <dbReference type="ARBA" id="ARBA00023015"/>
    </source>
</evidence>
<dbReference type="Gene3D" id="1.10.10.60">
    <property type="entry name" value="Homeodomain-like"/>
    <property type="match status" value="1"/>
</dbReference>
<keyword evidence="7" id="KW-1185">Reference proteome</keyword>
<name>A0ABV3LYS5_9ACTN</name>